<dbReference type="InterPro" id="IPR015815">
    <property type="entry name" value="HIBADH-related"/>
</dbReference>
<evidence type="ECO:0000256" key="3">
    <source>
        <dbReference type="ARBA" id="ARBA00023027"/>
    </source>
</evidence>
<dbReference type="EMBL" id="CAJVAS010000025">
    <property type="protein sequence ID" value="CAG7643636.1"/>
    <property type="molecule type" value="Genomic_DNA"/>
</dbReference>
<protein>
    <submittedName>
        <fullName evidence="6">2-hydroxy-3-oxopropionate reductase</fullName>
        <ecNumber evidence="6">1.1.1.60</ecNumber>
    </submittedName>
</protein>
<comment type="similarity">
    <text evidence="1">Belongs to the HIBADH-related family.</text>
</comment>
<keyword evidence="7" id="KW-1185">Reference proteome</keyword>
<comment type="caution">
    <text evidence="6">The sequence shown here is derived from an EMBL/GenBank/DDBJ whole genome shotgun (WGS) entry which is preliminary data.</text>
</comment>
<dbReference type="InterPro" id="IPR006115">
    <property type="entry name" value="6PGDH_NADP-bd"/>
</dbReference>
<dbReference type="GO" id="GO:0008679">
    <property type="term" value="F:2-hydroxy-3-oxopropionate reductase activity"/>
    <property type="evidence" value="ECO:0007669"/>
    <property type="project" value="UniProtKB-EC"/>
</dbReference>
<organism evidence="6 7">
    <name type="scientific">Paenibacillus solanacearum</name>
    <dbReference type="NCBI Taxonomy" id="2048548"/>
    <lineage>
        <taxon>Bacteria</taxon>
        <taxon>Bacillati</taxon>
        <taxon>Bacillota</taxon>
        <taxon>Bacilli</taxon>
        <taxon>Bacillales</taxon>
        <taxon>Paenibacillaceae</taxon>
        <taxon>Paenibacillus</taxon>
    </lineage>
</organism>
<dbReference type="PANTHER" id="PTHR43060">
    <property type="entry name" value="3-HYDROXYISOBUTYRATE DEHYDROGENASE-LIKE 1, MITOCHONDRIAL-RELATED"/>
    <property type="match status" value="1"/>
</dbReference>
<feature type="domain" description="3-hydroxyisobutyrate dehydrogenase-like NAD-binding" evidence="5">
    <location>
        <begin position="171"/>
        <end position="291"/>
    </location>
</feature>
<evidence type="ECO:0000313" key="6">
    <source>
        <dbReference type="EMBL" id="CAG7643636.1"/>
    </source>
</evidence>
<feature type="domain" description="6-phosphogluconate dehydrogenase NADP-binding" evidence="4">
    <location>
        <begin position="9"/>
        <end position="168"/>
    </location>
</feature>
<name>A0A916K7F9_9BACL</name>
<accession>A0A916K7F9</accession>
<dbReference type="AlphaFoldDB" id="A0A916K7F9"/>
<dbReference type="PIRSF" id="PIRSF000103">
    <property type="entry name" value="HIBADH"/>
    <property type="match status" value="1"/>
</dbReference>
<keyword evidence="3" id="KW-0520">NAD</keyword>
<reference evidence="6" key="1">
    <citation type="submission" date="2021-06" db="EMBL/GenBank/DDBJ databases">
        <authorList>
            <person name="Criscuolo A."/>
        </authorList>
    </citation>
    <scope>NUCLEOTIDE SEQUENCE</scope>
    <source>
        <strain evidence="6">CIP111600</strain>
    </source>
</reference>
<evidence type="ECO:0000259" key="5">
    <source>
        <dbReference type="Pfam" id="PF14833"/>
    </source>
</evidence>
<sequence>MTTKAQWTTIGFIGTGVMGKSMASHLQRAGYSLHVYSRTRSKAEELIENGAVWHDAPGTLAEACDAVITMVGYPQDVEEIYLGADGLVNRAQPGSFLIDMTTSSPALARRIAEAAAARGLHALDAPVSGGDVGAREARLSIMVGGELEAFEAALPLLQKLGTNIVHQGDAGAGQYTKMCNQIAIASNMIGVCEALVYAEQAGLDPSTVLKSIESGAAGSWSLSNLAPRIIGGNFAPGFYVKHFIKDMRIALDSAREMQLELPGLALAYSLYERLAAMGEADSGTQALYKVIAAQRQ</sequence>
<dbReference type="GO" id="GO:0050661">
    <property type="term" value="F:NADP binding"/>
    <property type="evidence" value="ECO:0007669"/>
    <property type="project" value="InterPro"/>
</dbReference>
<dbReference type="InterPro" id="IPR029154">
    <property type="entry name" value="HIBADH-like_NADP-bd"/>
</dbReference>
<dbReference type="Pfam" id="PF14833">
    <property type="entry name" value="NAD_binding_11"/>
    <property type="match status" value="1"/>
</dbReference>
<evidence type="ECO:0000313" key="7">
    <source>
        <dbReference type="Proteomes" id="UP000693672"/>
    </source>
</evidence>
<gene>
    <name evidence="6" type="primary">garR_1</name>
    <name evidence="6" type="ORF">PAESOLCIP111_04515</name>
</gene>
<keyword evidence="2 6" id="KW-0560">Oxidoreductase</keyword>
<proteinExistence type="inferred from homology"/>
<evidence type="ECO:0000256" key="2">
    <source>
        <dbReference type="ARBA" id="ARBA00023002"/>
    </source>
</evidence>
<dbReference type="Pfam" id="PF03446">
    <property type="entry name" value="NAD_binding_2"/>
    <property type="match status" value="1"/>
</dbReference>
<dbReference type="EC" id="1.1.1.60" evidence="6"/>
<dbReference type="PANTHER" id="PTHR43060:SF15">
    <property type="entry name" value="3-HYDROXYISOBUTYRATE DEHYDROGENASE-LIKE 1, MITOCHONDRIAL-RELATED"/>
    <property type="match status" value="1"/>
</dbReference>
<evidence type="ECO:0000256" key="1">
    <source>
        <dbReference type="ARBA" id="ARBA00009080"/>
    </source>
</evidence>
<dbReference type="RefSeq" id="WP_218094228.1">
    <property type="nucleotide sequence ID" value="NZ_CAJVAS010000025.1"/>
</dbReference>
<dbReference type="Proteomes" id="UP000693672">
    <property type="component" value="Unassembled WGS sequence"/>
</dbReference>
<dbReference type="GO" id="GO:0051287">
    <property type="term" value="F:NAD binding"/>
    <property type="evidence" value="ECO:0007669"/>
    <property type="project" value="InterPro"/>
</dbReference>
<evidence type="ECO:0000259" key="4">
    <source>
        <dbReference type="Pfam" id="PF03446"/>
    </source>
</evidence>